<comment type="caution">
    <text evidence="2">The sequence shown here is derived from an EMBL/GenBank/DDBJ whole genome shotgun (WGS) entry which is preliminary data.</text>
</comment>
<sequence>MGDGPGGVHAVPSVQPFRPVERLLHGRVPLPGRVPLGVHAAGPAGAGGGGRARGGGHAG</sequence>
<dbReference type="Proteomes" id="UP000278907">
    <property type="component" value="Unassembled WGS sequence"/>
</dbReference>
<dbReference type="EMBL" id="RAWI01000157">
    <property type="protein sequence ID" value="RKI06205.1"/>
    <property type="molecule type" value="Genomic_DNA"/>
</dbReference>
<name>A0ABX9QFY4_9BACT</name>
<evidence type="ECO:0000313" key="2">
    <source>
        <dbReference type="EMBL" id="RKI06205.1"/>
    </source>
</evidence>
<reference evidence="2 3" key="1">
    <citation type="submission" date="2018-09" db="EMBL/GenBank/DDBJ databases">
        <authorList>
            <person name="Livingstone P.G."/>
            <person name="Whitworth D.E."/>
        </authorList>
    </citation>
    <scope>NUCLEOTIDE SEQUENCE [LARGE SCALE GENOMIC DNA]</scope>
    <source>
        <strain evidence="2 3">CA031B</strain>
    </source>
</reference>
<evidence type="ECO:0000313" key="3">
    <source>
        <dbReference type="Proteomes" id="UP000278907"/>
    </source>
</evidence>
<gene>
    <name evidence="2" type="ORF">D7Y13_20755</name>
</gene>
<accession>A0ABX9QFY4</accession>
<evidence type="ECO:0000256" key="1">
    <source>
        <dbReference type="SAM" id="MobiDB-lite"/>
    </source>
</evidence>
<protein>
    <submittedName>
        <fullName evidence="2">Uncharacterized protein</fullName>
    </submittedName>
</protein>
<proteinExistence type="predicted"/>
<organism evidence="2 3">
    <name type="scientific">Corallococcus praedator</name>
    <dbReference type="NCBI Taxonomy" id="2316724"/>
    <lineage>
        <taxon>Bacteria</taxon>
        <taxon>Pseudomonadati</taxon>
        <taxon>Myxococcota</taxon>
        <taxon>Myxococcia</taxon>
        <taxon>Myxococcales</taxon>
        <taxon>Cystobacterineae</taxon>
        <taxon>Myxococcaceae</taxon>
        <taxon>Corallococcus</taxon>
    </lineage>
</organism>
<feature type="compositionally biased region" description="Gly residues" evidence="1">
    <location>
        <begin position="44"/>
        <end position="59"/>
    </location>
</feature>
<keyword evidence="3" id="KW-1185">Reference proteome</keyword>
<feature type="region of interest" description="Disordered" evidence="1">
    <location>
        <begin position="39"/>
        <end position="59"/>
    </location>
</feature>